<organism evidence="1 2">
    <name type="scientific">Taklimakanibacter albus</name>
    <dbReference type="NCBI Taxonomy" id="2800327"/>
    <lineage>
        <taxon>Bacteria</taxon>
        <taxon>Pseudomonadati</taxon>
        <taxon>Pseudomonadota</taxon>
        <taxon>Alphaproteobacteria</taxon>
        <taxon>Hyphomicrobiales</taxon>
        <taxon>Aestuariivirgaceae</taxon>
        <taxon>Taklimakanibacter</taxon>
    </lineage>
</organism>
<keyword evidence="2" id="KW-1185">Reference proteome</keyword>
<evidence type="ECO:0000313" key="1">
    <source>
        <dbReference type="EMBL" id="MBK1870239.1"/>
    </source>
</evidence>
<comment type="caution">
    <text evidence="1">The sequence shown here is derived from an EMBL/GenBank/DDBJ whole genome shotgun (WGS) entry which is preliminary data.</text>
</comment>
<reference evidence="1" key="1">
    <citation type="submission" date="2021-01" db="EMBL/GenBank/DDBJ databases">
        <authorList>
            <person name="Sun Q."/>
        </authorList>
    </citation>
    <scope>NUCLEOTIDE SEQUENCE</scope>
    <source>
        <strain evidence="1">YIM B02566</strain>
    </source>
</reference>
<proteinExistence type="predicted"/>
<evidence type="ECO:0000313" key="2">
    <source>
        <dbReference type="Proteomes" id="UP000616151"/>
    </source>
</evidence>
<protein>
    <submittedName>
        <fullName evidence="1">ABC transporter substrate-binding protein</fullName>
    </submittedName>
</protein>
<accession>A0ACC5RC20</accession>
<dbReference type="EMBL" id="JAENHL010000008">
    <property type="protein sequence ID" value="MBK1870239.1"/>
    <property type="molecule type" value="Genomic_DNA"/>
</dbReference>
<sequence>MTTVRIRLLWHKQAQFAGFLLAEKLGLARRSGVEIVCEGLDFNMKHVAAVLSGATQMSVASPAHILESRAPEKLRFILTIQQESPLVYPARKTKGFTKPTDLKNGKIGVWPGHEDLELRWMLQRAGLAPDAVERIAMPDTVGPFLKGDLTSAQMTNYHELHVVEKALGHDALTIFSARDYDCSLIKDGLVVARDFAAEKPAAVQAVVDAVLEGWTIAFSEPERAVEACREARPDMSDEEHRQQLADIRALAIRGATLSHGLGYPDPRHVARAAQAMAEVENKSVPCEETGDARFWQAAPEAFRGRNWA</sequence>
<dbReference type="Proteomes" id="UP000616151">
    <property type="component" value="Unassembled WGS sequence"/>
</dbReference>
<name>A0ACC5RC20_9HYPH</name>
<gene>
    <name evidence="1" type="ORF">JHL16_28005</name>
</gene>